<feature type="compositionally biased region" description="Basic and acidic residues" evidence="1">
    <location>
        <begin position="258"/>
        <end position="268"/>
    </location>
</feature>
<feature type="region of interest" description="Disordered" evidence="1">
    <location>
        <begin position="165"/>
        <end position="188"/>
    </location>
</feature>
<evidence type="ECO:0000313" key="2">
    <source>
        <dbReference type="EMBL" id="MDP9886667.1"/>
    </source>
</evidence>
<dbReference type="EMBL" id="JAUSRE010000001">
    <property type="protein sequence ID" value="MDP9886667.1"/>
    <property type="molecule type" value="Genomic_DNA"/>
</dbReference>
<dbReference type="Proteomes" id="UP001226577">
    <property type="component" value="Unassembled WGS sequence"/>
</dbReference>
<feature type="region of interest" description="Disordered" evidence="1">
    <location>
        <begin position="223"/>
        <end position="268"/>
    </location>
</feature>
<comment type="caution">
    <text evidence="2">The sequence shown here is derived from an EMBL/GenBank/DDBJ whole genome shotgun (WGS) entry which is preliminary data.</text>
</comment>
<evidence type="ECO:0000313" key="3">
    <source>
        <dbReference type="Proteomes" id="UP001226577"/>
    </source>
</evidence>
<reference evidence="2 3" key="1">
    <citation type="submission" date="2023-07" db="EMBL/GenBank/DDBJ databases">
        <title>Sorghum-associated microbial communities from plants grown in Nebraska, USA.</title>
        <authorList>
            <person name="Schachtman D."/>
        </authorList>
    </citation>
    <scope>NUCLEOTIDE SEQUENCE [LARGE SCALE GENOMIC DNA]</scope>
    <source>
        <strain evidence="2 3">CC222</strain>
    </source>
</reference>
<feature type="compositionally biased region" description="Low complexity" evidence="1">
    <location>
        <begin position="237"/>
        <end position="253"/>
    </location>
</feature>
<evidence type="ECO:0000256" key="1">
    <source>
        <dbReference type="SAM" id="MobiDB-lite"/>
    </source>
</evidence>
<accession>A0ABT9RN57</accession>
<evidence type="ECO:0008006" key="4">
    <source>
        <dbReference type="Google" id="ProtNLM"/>
    </source>
</evidence>
<protein>
    <recommendedName>
        <fullName evidence="4">MarR family transcriptional regulator</fullName>
    </recommendedName>
</protein>
<gene>
    <name evidence="2" type="ORF">J2X98_000233</name>
</gene>
<name>A0ABT9RN57_9MICC</name>
<proteinExistence type="predicted"/>
<keyword evidence="3" id="KW-1185">Reference proteome</keyword>
<dbReference type="RefSeq" id="WP_307303564.1">
    <property type="nucleotide sequence ID" value="NZ_JAUSRE010000001.1"/>
</dbReference>
<organism evidence="2 3">
    <name type="scientific">Pseudarthrobacter enclensis</name>
    <dbReference type="NCBI Taxonomy" id="993070"/>
    <lineage>
        <taxon>Bacteria</taxon>
        <taxon>Bacillati</taxon>
        <taxon>Actinomycetota</taxon>
        <taxon>Actinomycetes</taxon>
        <taxon>Micrococcales</taxon>
        <taxon>Micrococcaceae</taxon>
        <taxon>Pseudarthrobacter</taxon>
    </lineage>
</organism>
<sequence length="268" mass="27758">MFVLTIDQRGSTGGPDLVPSFLGELARLDPPSAGHPVFERSVGDEVQGIVRDPSTVVEIALHALRSGRWYVGIGVGTVSVPPGASPREGTGTAFVAARKAVELAKAAGAQVPVSVVPGIMAVAGGGDPAGEGVQACANAEAVLRLLGRMVQDRTEAQWRVADALRRLDPGGRGPGRHGSQKQVARELGISEQSVSRTVLRAGWQEEWAARPAAAMLLGLADSQLGGAADDPRRRDTAAAADDQAPGDARAAGQVRSLQEPDYRNEGDA</sequence>